<name>A0ACC1MFU1_9HYPO</name>
<proteinExistence type="predicted"/>
<organism evidence="1 2">
    <name type="scientific">Zarea fungicola</name>
    <dbReference type="NCBI Taxonomy" id="93591"/>
    <lineage>
        <taxon>Eukaryota</taxon>
        <taxon>Fungi</taxon>
        <taxon>Dikarya</taxon>
        <taxon>Ascomycota</taxon>
        <taxon>Pezizomycotina</taxon>
        <taxon>Sordariomycetes</taxon>
        <taxon>Hypocreomycetidae</taxon>
        <taxon>Hypocreales</taxon>
        <taxon>Cordycipitaceae</taxon>
        <taxon>Zarea</taxon>
    </lineage>
</organism>
<evidence type="ECO:0000313" key="1">
    <source>
        <dbReference type="EMBL" id="KAJ2965870.1"/>
    </source>
</evidence>
<protein>
    <submittedName>
        <fullName evidence="1">Uncharacterized protein</fullName>
    </submittedName>
</protein>
<comment type="caution">
    <text evidence="1">The sequence shown here is derived from an EMBL/GenBank/DDBJ whole genome shotgun (WGS) entry which is preliminary data.</text>
</comment>
<accession>A0ACC1MFU1</accession>
<gene>
    <name evidence="1" type="ORF">NQ176_g10413</name>
</gene>
<evidence type="ECO:0000313" key="2">
    <source>
        <dbReference type="Proteomes" id="UP001143910"/>
    </source>
</evidence>
<reference evidence="1" key="1">
    <citation type="submission" date="2022-08" db="EMBL/GenBank/DDBJ databases">
        <title>Genome Sequence of Lecanicillium fungicola.</title>
        <authorList>
            <person name="Buettner E."/>
        </authorList>
    </citation>
    <scope>NUCLEOTIDE SEQUENCE</scope>
    <source>
        <strain evidence="1">Babe33</strain>
    </source>
</reference>
<keyword evidence="2" id="KW-1185">Reference proteome</keyword>
<dbReference type="Proteomes" id="UP001143910">
    <property type="component" value="Unassembled WGS sequence"/>
</dbReference>
<dbReference type="EMBL" id="JANJQO010002821">
    <property type="protein sequence ID" value="KAJ2965870.1"/>
    <property type="molecule type" value="Genomic_DNA"/>
</dbReference>
<sequence>MPAAKSNAQPQLLFVDGSFEELAKEMAEYLKVEDVKQLLSADKPAPKEDVLAKLVAASSALNTVPEKEYTAASNLMVYLVLQSANSKKYLPTLCANFAKPMSNSPVHGVGLSLNALSTVFNLLEPADPIRARVFMEILKFLKANGMFDNLRPYLDKLPEWLDSWNAGEEIERKIYEEVADVAAEAGEDTYVLMDLFT</sequence>